<comment type="caution">
    <text evidence="2">The sequence shown here is derived from an EMBL/GenBank/DDBJ whole genome shotgun (WGS) entry which is preliminary data.</text>
</comment>
<dbReference type="OrthoDB" id="1403331at2"/>
<reference evidence="2 3" key="1">
    <citation type="submission" date="2019-03" db="EMBL/GenBank/DDBJ databases">
        <title>Flavobacterium AT-3-2 sp. nov., isolated from arctic soil.</title>
        <authorList>
            <person name="Chaudhary D.K."/>
        </authorList>
    </citation>
    <scope>NUCLEOTIDE SEQUENCE [LARGE SCALE GENOMIC DNA]</scope>
    <source>
        <strain evidence="2 3">AT-3-2</strain>
    </source>
</reference>
<organism evidence="2 3">
    <name type="scientific">Flavobacterium caseinilyticum</name>
    <dbReference type="NCBI Taxonomy" id="2541732"/>
    <lineage>
        <taxon>Bacteria</taxon>
        <taxon>Pseudomonadati</taxon>
        <taxon>Bacteroidota</taxon>
        <taxon>Flavobacteriia</taxon>
        <taxon>Flavobacteriales</taxon>
        <taxon>Flavobacteriaceae</taxon>
        <taxon>Flavobacterium</taxon>
    </lineage>
</organism>
<evidence type="ECO:0000313" key="3">
    <source>
        <dbReference type="Proteomes" id="UP000295278"/>
    </source>
</evidence>
<feature type="chain" id="PRO_5020503390" evidence="1">
    <location>
        <begin position="20"/>
        <end position="559"/>
    </location>
</feature>
<proteinExistence type="predicted"/>
<feature type="signal peptide" evidence="1">
    <location>
        <begin position="1"/>
        <end position="19"/>
    </location>
</feature>
<evidence type="ECO:0000256" key="1">
    <source>
        <dbReference type="SAM" id="SignalP"/>
    </source>
</evidence>
<dbReference type="AlphaFoldDB" id="A0A4R5AYD4"/>
<keyword evidence="3" id="KW-1185">Reference proteome</keyword>
<gene>
    <name evidence="2" type="ORF">E0F89_00575</name>
</gene>
<keyword evidence="1" id="KW-0732">Signal</keyword>
<sequence length="559" mass="64809">MKKIIYLFLITLLSISSFAQNIPFKIQKSEVFKDEYGESQIVLSEEDGRGGILIVRSYKSSGISPNSGYYFEHYDGNLKLLNEYDFQIKHPVSQKTPVVLGIFRIENKIRIIEMFYDLNEKSYICIANSISVSDFALEKKELFRFTRDEIKEYGGLSLSETFYQNANMKSLINGSFGAPSEESPFLFNFSLSGKSEKNSSSSGNTKMALVVNKEQNTFSIVLNFNKKDHSDILKIYLFDNQLNKKIERDFTKDTNDRKYILQNIELSKDGNSIYLLSKSYPKEMKEKENEVKYQFEITKFTQDKVESQIFDTKEHFIGSLKTIVKDEKLICIGFYSDQYDKRYKGISYFELDSLTLQVKTSKFNVFSEQFILDKYGKIKNKELKYLTFKNLFTTENNELIFNAEESYITSTAGNYSTSGGYSGGRTYYNYDDVVSIKIDEEGNLLWSRNINKRQTGDELGSFVSYTSTLINNDVYFFINASEKIKNLENNRIEFRDTRKNKYNLNLIRINPNGDFDYQEILDDEENEVPFMVSNGIKFGNSVFFLGKKGTKKQLLKVSI</sequence>
<name>A0A4R5AYD4_9FLAO</name>
<evidence type="ECO:0000313" key="2">
    <source>
        <dbReference type="EMBL" id="TDD78161.1"/>
    </source>
</evidence>
<dbReference type="Proteomes" id="UP000295278">
    <property type="component" value="Unassembled WGS sequence"/>
</dbReference>
<dbReference type="EMBL" id="SMFM01000001">
    <property type="protein sequence ID" value="TDD78161.1"/>
    <property type="molecule type" value="Genomic_DNA"/>
</dbReference>
<accession>A0A4R5AYD4</accession>
<protein>
    <submittedName>
        <fullName evidence="2">Uncharacterized protein</fullName>
    </submittedName>
</protein>
<dbReference type="RefSeq" id="WP_131907927.1">
    <property type="nucleotide sequence ID" value="NZ_SMFM01000001.1"/>
</dbReference>